<accession>A0ACB0Z258</accession>
<organism evidence="1 2">
    <name type="scientific">Meloidogyne enterolobii</name>
    <name type="common">Root-knot nematode worm</name>
    <name type="synonym">Meloidogyne mayaguensis</name>
    <dbReference type="NCBI Taxonomy" id="390850"/>
    <lineage>
        <taxon>Eukaryota</taxon>
        <taxon>Metazoa</taxon>
        <taxon>Ecdysozoa</taxon>
        <taxon>Nematoda</taxon>
        <taxon>Chromadorea</taxon>
        <taxon>Rhabditida</taxon>
        <taxon>Tylenchina</taxon>
        <taxon>Tylenchomorpha</taxon>
        <taxon>Tylenchoidea</taxon>
        <taxon>Meloidogynidae</taxon>
        <taxon>Meloidogyninae</taxon>
        <taxon>Meloidogyne</taxon>
    </lineage>
</organism>
<protein>
    <submittedName>
        <fullName evidence="1">Uncharacterized protein</fullName>
    </submittedName>
</protein>
<gene>
    <name evidence="1" type="ORF">MENTE1834_LOCUS19083</name>
</gene>
<evidence type="ECO:0000313" key="1">
    <source>
        <dbReference type="EMBL" id="CAK5072063.1"/>
    </source>
</evidence>
<sequence>MKKIILQDIIVYNKEDGESVELDPMPNDLQIIQLNIDRKHLRRGKVPEKAYLDFKVSEKYFAGIFEGKCFFMAFKEL</sequence>
<evidence type="ECO:0000313" key="2">
    <source>
        <dbReference type="Proteomes" id="UP001497535"/>
    </source>
</evidence>
<dbReference type="Proteomes" id="UP001497535">
    <property type="component" value="Unassembled WGS sequence"/>
</dbReference>
<reference evidence="1" key="1">
    <citation type="submission" date="2023-11" db="EMBL/GenBank/DDBJ databases">
        <authorList>
            <person name="Poullet M."/>
        </authorList>
    </citation>
    <scope>NUCLEOTIDE SEQUENCE</scope>
    <source>
        <strain evidence="1">E1834</strain>
    </source>
</reference>
<proteinExistence type="predicted"/>
<dbReference type="EMBL" id="CAVMJV010000022">
    <property type="protein sequence ID" value="CAK5072063.1"/>
    <property type="molecule type" value="Genomic_DNA"/>
</dbReference>
<keyword evidence="2" id="KW-1185">Reference proteome</keyword>
<comment type="caution">
    <text evidence="1">The sequence shown here is derived from an EMBL/GenBank/DDBJ whole genome shotgun (WGS) entry which is preliminary data.</text>
</comment>
<name>A0ACB0Z258_MELEN</name>